<name>G4CKY5_9NEIS</name>
<keyword evidence="2" id="KW-1185">Reference proteome</keyword>
<gene>
    <name evidence="1" type="ORF">HMPREF9371_2276</name>
</gene>
<comment type="caution">
    <text evidence="1">The sequence shown here is derived from an EMBL/GenBank/DDBJ whole genome shotgun (WGS) entry which is preliminary data.</text>
</comment>
<organism evidence="1 2">
    <name type="scientific">Neisseria shayeganii 871</name>
    <dbReference type="NCBI Taxonomy" id="1032488"/>
    <lineage>
        <taxon>Bacteria</taxon>
        <taxon>Pseudomonadati</taxon>
        <taxon>Pseudomonadota</taxon>
        <taxon>Betaproteobacteria</taxon>
        <taxon>Neisseriales</taxon>
        <taxon>Neisseriaceae</taxon>
        <taxon>Neisseria</taxon>
    </lineage>
</organism>
<sequence length="49" mass="5348">MNCIHIWGCCKSLRLPEKFSGSLFDASADAGNLPSARTQRTPAFFTLST</sequence>
<dbReference type="EMBL" id="AGAY01000075">
    <property type="protein sequence ID" value="EGY51550.1"/>
    <property type="molecule type" value="Genomic_DNA"/>
</dbReference>
<dbReference type="HOGENOM" id="CLU_3138167_0_0_4"/>
<protein>
    <submittedName>
        <fullName evidence="1">Uncharacterized protein</fullName>
    </submittedName>
</protein>
<evidence type="ECO:0000313" key="2">
    <source>
        <dbReference type="Proteomes" id="UP000003019"/>
    </source>
</evidence>
<evidence type="ECO:0000313" key="1">
    <source>
        <dbReference type="EMBL" id="EGY51550.1"/>
    </source>
</evidence>
<dbReference type="Proteomes" id="UP000003019">
    <property type="component" value="Unassembled WGS sequence"/>
</dbReference>
<reference evidence="1 2" key="1">
    <citation type="submission" date="2011-05" db="EMBL/GenBank/DDBJ databases">
        <authorList>
            <person name="Muzny D."/>
            <person name="Qin X."/>
            <person name="Deng J."/>
            <person name="Jiang H."/>
            <person name="Liu Y."/>
            <person name="Qu J."/>
            <person name="Song X.-Z."/>
            <person name="Zhang L."/>
            <person name="Thornton R."/>
            <person name="Coyle M."/>
            <person name="Francisco L."/>
            <person name="Jackson L."/>
            <person name="Javaid M."/>
            <person name="Korchina V."/>
            <person name="Kovar C."/>
            <person name="Mata R."/>
            <person name="Mathew T."/>
            <person name="Ngo R."/>
            <person name="Nguyen L."/>
            <person name="Nguyen N."/>
            <person name="Okwuonu G."/>
            <person name="Ongeri F."/>
            <person name="Pham C."/>
            <person name="Simmons D."/>
            <person name="Wilczek-Boney K."/>
            <person name="Hale W."/>
            <person name="Jakkamsetti A."/>
            <person name="Pham P."/>
            <person name="Ruth R."/>
            <person name="San Lucas F."/>
            <person name="Warren J."/>
            <person name="Zhang J."/>
            <person name="Zhao Z."/>
            <person name="Zhou C."/>
            <person name="Zhu D."/>
            <person name="Lee S."/>
            <person name="Bess C."/>
            <person name="Blankenburg K."/>
            <person name="Forbes L."/>
            <person name="Fu Q."/>
            <person name="Gubbala S."/>
            <person name="Hirani K."/>
            <person name="Jayaseelan J.C."/>
            <person name="Lara F."/>
            <person name="Munidasa M."/>
            <person name="Palculict T."/>
            <person name="Patil S."/>
            <person name="Pu L.-L."/>
            <person name="Saada N."/>
            <person name="Tang L."/>
            <person name="Weissenberger G."/>
            <person name="Zhu Y."/>
            <person name="Hemphill L."/>
            <person name="Shang Y."/>
            <person name="Youmans B."/>
            <person name="Ayvaz T."/>
            <person name="Ross M."/>
            <person name="Santibanez J."/>
            <person name="Aqrawi P."/>
            <person name="Gross S."/>
            <person name="Joshi V."/>
            <person name="Fowler G."/>
            <person name="Nazareth L."/>
            <person name="Reid J."/>
            <person name="Worley K."/>
            <person name="Petrosino J."/>
            <person name="Highlander S."/>
            <person name="Gibbs R."/>
        </authorList>
    </citation>
    <scope>NUCLEOTIDE SEQUENCE [LARGE SCALE GENOMIC DNA]</scope>
    <source>
        <strain evidence="1 2">871</strain>
    </source>
</reference>
<dbReference type="AlphaFoldDB" id="G4CKY5"/>
<proteinExistence type="predicted"/>
<accession>G4CKY5</accession>